<dbReference type="EMBL" id="PFFQ01000057">
    <property type="protein sequence ID" value="PIW14676.1"/>
    <property type="molecule type" value="Genomic_DNA"/>
</dbReference>
<sequence>MADSLIYTAQSPETCWPELGGKAQNLWHLSRQGLPVPDWWVLSTRALELACEPMQEEIQRLLSRLNTQSRLSLEQTSFQLQQLILELEIPAALREELRTALPEEGIFAVRSSALGEDSPLHSFAGQLDTWLCVPRFQLEDKLRQCWAGLFNERLLVYLHERGLDPTRLRLAVVIQRMVESRASGVIFTANPLGDLNELVISAGYGLGEGVVSDQVETDTYRYQRGTQEWEVQLSDKLKQVLPAPGGGTQEAEVPEAQRSKPVLDSAQRITLLALALKAESRYQHCQDLEWAQDAQGNFWLLQARPITTIPRGQRTVFDNSNVVESYPGITTPLTFSYIRGAYEILFRNSVIRMGVPHALVFSKQTVFRNLIGHLQGRVYYNLSHWYAMFRLLPGTEPYIRVWEEMMGIRRREEQTGQPRLEWKEHWREWLGIARKLGKIHRNLDAEMLAFREKFQRVSQAFQAHDLQAMDSHALLETYTNLCSDLLYGWEITVLNDGFAFIFSGLSRKLLEKAGFADSREIFNHLLCGVAGMESVEPVRSVIALAEQVRAEADLHDFLERHGEDPEILTRLRYSRFSEFYTAVETHLAAYGDRSLAELKLESPSLREAPQQLMRWILGYVPGSLTVAELAAREAEIRTQAESRLQRESRLNPLMDMLFRYCLKQARRSINYRESSRLDRARSFGLVRQIFNVLGQKLAEAGALEQPRDIFLLSIEELMAFVYGHGWVPSLKLRVAERRIESVQWYAQQPRERLLTQGPVGLNLIPQRPPEPLEQGSALQGTGCAPGLVTGEALIVTDPAAVTGDLKGKILVAEMTDPGWVFLMISAAGLVVEKGSLLSHTAIIGRELGIPTIVGVSGATRRIQNGQRLSLNGQTGQIQILENGASLPETASV</sequence>
<dbReference type="Pfam" id="PF01326">
    <property type="entry name" value="PPDK_N"/>
    <property type="match status" value="1"/>
</dbReference>
<dbReference type="GO" id="GO:0016301">
    <property type="term" value="F:kinase activity"/>
    <property type="evidence" value="ECO:0007669"/>
    <property type="project" value="InterPro"/>
</dbReference>
<feature type="domain" description="PEP-utilising enzyme mobile" evidence="1">
    <location>
        <begin position="806"/>
        <end position="875"/>
    </location>
</feature>
<dbReference type="InterPro" id="IPR008279">
    <property type="entry name" value="PEP-util_enz_mobile_dom"/>
</dbReference>
<name>A0A2M7FZ69_9BACT</name>
<dbReference type="Gene3D" id="3.30.470.20">
    <property type="entry name" value="ATP-grasp fold, B domain"/>
    <property type="match status" value="1"/>
</dbReference>
<dbReference type="InterPro" id="IPR002192">
    <property type="entry name" value="PPDK_AMP/ATP-bd"/>
</dbReference>
<dbReference type="PANTHER" id="PTHR43615:SF1">
    <property type="entry name" value="PPDK_N DOMAIN-CONTAINING PROTEIN"/>
    <property type="match status" value="1"/>
</dbReference>
<evidence type="ECO:0000313" key="3">
    <source>
        <dbReference type="EMBL" id="PIW14676.1"/>
    </source>
</evidence>
<dbReference type="SUPFAM" id="SSF52009">
    <property type="entry name" value="Phosphohistidine domain"/>
    <property type="match status" value="1"/>
</dbReference>
<dbReference type="InterPro" id="IPR013815">
    <property type="entry name" value="ATP_grasp_subdomain_1"/>
</dbReference>
<reference evidence="3 4" key="1">
    <citation type="submission" date="2017-09" db="EMBL/GenBank/DDBJ databases">
        <title>Depth-based differentiation of microbial function through sediment-hosted aquifers and enrichment of novel symbionts in the deep terrestrial subsurface.</title>
        <authorList>
            <person name="Probst A.J."/>
            <person name="Ladd B."/>
            <person name="Jarett J.K."/>
            <person name="Geller-Mcgrath D.E."/>
            <person name="Sieber C.M."/>
            <person name="Emerson J.B."/>
            <person name="Anantharaman K."/>
            <person name="Thomas B.C."/>
            <person name="Malmstrom R."/>
            <person name="Stieglmeier M."/>
            <person name="Klingl A."/>
            <person name="Woyke T."/>
            <person name="Ryan C.M."/>
            <person name="Banfield J.F."/>
        </authorList>
    </citation>
    <scope>NUCLEOTIDE SEQUENCE [LARGE SCALE GENOMIC DNA]</scope>
    <source>
        <strain evidence="3">CG17_big_fil_post_rev_8_21_14_2_50_48_46</strain>
    </source>
</reference>
<evidence type="ECO:0000313" key="4">
    <source>
        <dbReference type="Proteomes" id="UP000231019"/>
    </source>
</evidence>
<dbReference type="InterPro" id="IPR051549">
    <property type="entry name" value="PEP_Utilizing_Enz"/>
</dbReference>
<evidence type="ECO:0000259" key="2">
    <source>
        <dbReference type="Pfam" id="PF01326"/>
    </source>
</evidence>
<feature type="domain" description="Pyruvate phosphate dikinase AMP/ATP-binding" evidence="2">
    <location>
        <begin position="18"/>
        <end position="313"/>
    </location>
</feature>
<dbReference type="InterPro" id="IPR036637">
    <property type="entry name" value="Phosphohistidine_dom_sf"/>
</dbReference>
<gene>
    <name evidence="3" type="ORF">COW36_20620</name>
</gene>
<evidence type="ECO:0008006" key="5">
    <source>
        <dbReference type="Google" id="ProtNLM"/>
    </source>
</evidence>
<accession>A0A2M7FZ69</accession>
<evidence type="ECO:0000259" key="1">
    <source>
        <dbReference type="Pfam" id="PF00391"/>
    </source>
</evidence>
<proteinExistence type="predicted"/>
<dbReference type="Gene3D" id="3.50.30.10">
    <property type="entry name" value="Phosphohistidine domain"/>
    <property type="match status" value="1"/>
</dbReference>
<dbReference type="SUPFAM" id="SSF56059">
    <property type="entry name" value="Glutathione synthetase ATP-binding domain-like"/>
    <property type="match status" value="1"/>
</dbReference>
<dbReference type="Proteomes" id="UP000231019">
    <property type="component" value="Unassembled WGS sequence"/>
</dbReference>
<dbReference type="Gene3D" id="3.30.1490.20">
    <property type="entry name" value="ATP-grasp fold, A domain"/>
    <property type="match status" value="1"/>
</dbReference>
<organism evidence="3 4">
    <name type="scientific">bacterium (Candidatus Blackallbacteria) CG17_big_fil_post_rev_8_21_14_2_50_48_46</name>
    <dbReference type="NCBI Taxonomy" id="2014261"/>
    <lineage>
        <taxon>Bacteria</taxon>
        <taxon>Candidatus Blackallbacteria</taxon>
    </lineage>
</organism>
<dbReference type="Pfam" id="PF00391">
    <property type="entry name" value="PEP-utilizers"/>
    <property type="match status" value="1"/>
</dbReference>
<comment type="caution">
    <text evidence="3">The sequence shown here is derived from an EMBL/GenBank/DDBJ whole genome shotgun (WGS) entry which is preliminary data.</text>
</comment>
<dbReference type="PANTHER" id="PTHR43615">
    <property type="entry name" value="PHOSPHOENOLPYRUVATE SYNTHASE-RELATED"/>
    <property type="match status" value="1"/>
</dbReference>
<dbReference type="GO" id="GO:0005524">
    <property type="term" value="F:ATP binding"/>
    <property type="evidence" value="ECO:0007669"/>
    <property type="project" value="InterPro"/>
</dbReference>
<protein>
    <recommendedName>
        <fullName evidence="5">Phosphoenolpyruvate synthase</fullName>
    </recommendedName>
</protein>
<dbReference type="AlphaFoldDB" id="A0A2M7FZ69"/>